<accession>A0A178XTL1</accession>
<reference evidence="1 2" key="1">
    <citation type="journal article" date="2016" name="Int. J. Syst. Evol. Microbiol.">
        <title>Ensifer glycinis sp. nov., an novel rhizobial species associated with Glycine spp.</title>
        <authorList>
            <person name="Yan H."/>
            <person name="Yan J."/>
            <person name="Sui X.H."/>
            <person name="Wang E.T."/>
            <person name="Chen W.X."/>
            <person name="Zhang X.X."/>
            <person name="Chen W.F."/>
        </authorList>
    </citation>
    <scope>NUCLEOTIDE SEQUENCE [LARGE SCALE GENOMIC DNA]</scope>
    <source>
        <strain evidence="1 2">CCBAU 23380</strain>
    </source>
</reference>
<comment type="caution">
    <text evidence="1">The sequence shown here is derived from an EMBL/GenBank/DDBJ whole genome shotgun (WGS) entry which is preliminary data.</text>
</comment>
<organism evidence="1 2">
    <name type="scientific">Sinorhizobium glycinis</name>
    <dbReference type="NCBI Taxonomy" id="1472378"/>
    <lineage>
        <taxon>Bacteria</taxon>
        <taxon>Pseudomonadati</taxon>
        <taxon>Pseudomonadota</taxon>
        <taxon>Alphaproteobacteria</taxon>
        <taxon>Hyphomicrobiales</taxon>
        <taxon>Rhizobiaceae</taxon>
        <taxon>Sinorhizobium/Ensifer group</taxon>
        <taxon>Sinorhizobium</taxon>
    </lineage>
</organism>
<dbReference type="OrthoDB" id="178184at2"/>
<keyword evidence="2" id="KW-1185">Reference proteome</keyword>
<evidence type="ECO:0000313" key="2">
    <source>
        <dbReference type="Proteomes" id="UP000094025"/>
    </source>
</evidence>
<dbReference type="EMBL" id="LPUX01000061">
    <property type="protein sequence ID" value="OAP38618.1"/>
    <property type="molecule type" value="Genomic_DNA"/>
</dbReference>
<dbReference type="RefSeq" id="WP_064243148.1">
    <property type="nucleotide sequence ID" value="NZ_LPUX01000061.1"/>
</dbReference>
<dbReference type="STRING" id="1472378.AU381_23680"/>
<evidence type="ECO:0008006" key="3">
    <source>
        <dbReference type="Google" id="ProtNLM"/>
    </source>
</evidence>
<sequence length="401" mass="45773">MRLLRDDSLDDGSARLGTRFWIFPQPPFIPGYEQPDRVWLSIMPDEIGEGPSDVAMYVADPVYDKQPYSLTRLPPFDGARRPSPLPGPDRHFDNIDPASRAFLGIHAYACVHFVRDIWQSYLGCPVRWFFEQTYPKLEIVPFVEWDNAHAGYGFLELGRAQVDGLVRPYALNFDTIAHEVGHFIVLSETGMPRGLSRDLDFFPFSEAFSDAVSLISFLHFDSGVERLLRRTRGNLLLYSELNRFAETSPETQIRMATNARRMSDTTREVHDRGLPFLGAIFDSIVELYHQQLVSNGCADRRLLDIDLRDLEQHEFDRFRAMTAEAYATKPLFFKLALATARDAVGQALARSLRMLEPATLRLDSAARAIIAAADAGAAQQLEENFAWREIITPMDRNRRWR</sequence>
<protein>
    <recommendedName>
        <fullName evidence="3">Peptidase M4 C-terminal domain-containing protein</fullName>
    </recommendedName>
</protein>
<name>A0A178XTL1_9HYPH</name>
<gene>
    <name evidence="1" type="ORF">AU381_23680</name>
</gene>
<dbReference type="Proteomes" id="UP000094025">
    <property type="component" value="Unassembled WGS sequence"/>
</dbReference>
<proteinExistence type="predicted"/>
<dbReference type="AlphaFoldDB" id="A0A178XTL1"/>
<evidence type="ECO:0000313" key="1">
    <source>
        <dbReference type="EMBL" id="OAP38618.1"/>
    </source>
</evidence>
<dbReference type="SUPFAM" id="SSF55486">
    <property type="entry name" value="Metalloproteases ('zincins'), catalytic domain"/>
    <property type="match status" value="1"/>
</dbReference>